<dbReference type="EMBL" id="CAEZVZ010000010">
    <property type="protein sequence ID" value="CAB4637180.1"/>
    <property type="molecule type" value="Genomic_DNA"/>
</dbReference>
<accession>A0A6J6JIZ4</accession>
<dbReference type="PANTHER" id="PTHR43283:SF11">
    <property type="entry name" value="BETA-LACTAMASE-RELATED DOMAIN-CONTAINING PROTEIN"/>
    <property type="match status" value="1"/>
</dbReference>
<evidence type="ECO:0000259" key="2">
    <source>
        <dbReference type="Pfam" id="PF00144"/>
    </source>
</evidence>
<dbReference type="InterPro" id="IPR001466">
    <property type="entry name" value="Beta-lactam-related"/>
</dbReference>
<dbReference type="SUPFAM" id="SSF56601">
    <property type="entry name" value="beta-lactamase/transpeptidase-like"/>
    <property type="match status" value="1"/>
</dbReference>
<dbReference type="InterPro" id="IPR050789">
    <property type="entry name" value="Diverse_Enzym_Activities"/>
</dbReference>
<dbReference type="PANTHER" id="PTHR43283">
    <property type="entry name" value="BETA-LACTAMASE-RELATED"/>
    <property type="match status" value="1"/>
</dbReference>
<dbReference type="Pfam" id="PF00144">
    <property type="entry name" value="Beta-lactamase"/>
    <property type="match status" value="1"/>
</dbReference>
<protein>
    <submittedName>
        <fullName evidence="3">Unannotated protein</fullName>
    </submittedName>
</protein>
<sequence length="342" mass="38374">MTPGKIFASSIDGVRSIEREGLRNLDQPVNEKTACDLGSVTKIVSTTSIIMKLVESKTIAVTDQVERYLPEWASYQRAGVTIGDLLEHQSGLREWQPLYISQENGAQARQVIAKDGYAHGSGRHYSDLGFITLGNVITEVLGTDLESAFKEWVSNPLGLKSTQYRAPIDPSDVFASSFGDRAEIEMIRTQIPYKTTETLEEFTQWRDHILEGEVNDGNSFHLYKGVSGHAGLFSTAEDLLKYGEELLSSLHGDGYFDRKVLESFLTPGRDQMQGLGFRNWIEAGEIEYWGHTGFPGVTLAISPHRKNVLVLLSNRLLTEETPEKTEDIFADFRSTMRNRYIK</sequence>
<evidence type="ECO:0000256" key="1">
    <source>
        <dbReference type="ARBA" id="ARBA00022801"/>
    </source>
</evidence>
<evidence type="ECO:0000313" key="3">
    <source>
        <dbReference type="EMBL" id="CAB4637180.1"/>
    </source>
</evidence>
<proteinExistence type="predicted"/>
<keyword evidence="1" id="KW-0378">Hydrolase</keyword>
<gene>
    <name evidence="3" type="ORF">UFOPK2162_00141</name>
</gene>
<name>A0A6J6JIZ4_9ZZZZ</name>
<dbReference type="GO" id="GO:0016787">
    <property type="term" value="F:hydrolase activity"/>
    <property type="evidence" value="ECO:0007669"/>
    <property type="project" value="UniProtKB-KW"/>
</dbReference>
<reference evidence="3" key="1">
    <citation type="submission" date="2020-05" db="EMBL/GenBank/DDBJ databases">
        <authorList>
            <person name="Chiriac C."/>
            <person name="Salcher M."/>
            <person name="Ghai R."/>
            <person name="Kavagutti S V."/>
        </authorList>
    </citation>
    <scope>NUCLEOTIDE SEQUENCE</scope>
</reference>
<dbReference type="InterPro" id="IPR012338">
    <property type="entry name" value="Beta-lactam/transpept-like"/>
</dbReference>
<organism evidence="3">
    <name type="scientific">freshwater metagenome</name>
    <dbReference type="NCBI Taxonomy" id="449393"/>
    <lineage>
        <taxon>unclassified sequences</taxon>
        <taxon>metagenomes</taxon>
        <taxon>ecological metagenomes</taxon>
    </lineage>
</organism>
<feature type="domain" description="Beta-lactamase-related" evidence="2">
    <location>
        <begin position="27"/>
        <end position="322"/>
    </location>
</feature>
<dbReference type="Gene3D" id="3.40.710.10">
    <property type="entry name" value="DD-peptidase/beta-lactamase superfamily"/>
    <property type="match status" value="1"/>
</dbReference>
<dbReference type="AlphaFoldDB" id="A0A6J6JIZ4"/>